<dbReference type="STRING" id="6293.A0A1I8EQI6"/>
<evidence type="ECO:0000256" key="1">
    <source>
        <dbReference type="SAM" id="MobiDB-lite"/>
    </source>
</evidence>
<feature type="compositionally biased region" description="Basic and acidic residues" evidence="1">
    <location>
        <begin position="179"/>
        <end position="195"/>
    </location>
</feature>
<sequence length="263" mass="30024">MLAVKSDRNRKNSMPTEKERGKRINKKPLHKIDIQFRFIDNTNAALFHGFSTASWEDRLTDNEKEGDGNITDPELVAEKEYAVENGIEFDMNLVGGRGLEMEVGSGAGSKFADNVKKNTMISTKIKQAKADRKARGRGVSGSMCKKEKGGFHTLMDMDVYYGLDNDEYDTYMSDTEEPFNSHEESITRQEKEKANQSEVDLIDEDMNQMSLNDDDEEEDDDRPGPSRLYYGTGDGGKPKRLYRIYIRNLFQCVFARPRVNRKS</sequence>
<proteinExistence type="predicted"/>
<dbReference type="WBParaSite" id="maker-PairedContig_4079-snap-gene-0.16-mRNA-1">
    <property type="protein sequence ID" value="maker-PairedContig_4079-snap-gene-0.16-mRNA-1"/>
    <property type="gene ID" value="maker-PairedContig_4079-snap-gene-0.16"/>
</dbReference>
<name>A0A1I8EQI6_WUCBA</name>
<reference evidence="2" key="1">
    <citation type="submission" date="2016-11" db="UniProtKB">
        <authorList>
            <consortium name="WormBaseParasite"/>
        </authorList>
    </citation>
    <scope>IDENTIFICATION</scope>
    <source>
        <strain evidence="2">pt0022</strain>
    </source>
</reference>
<dbReference type="AlphaFoldDB" id="A0A1I8EQI6"/>
<evidence type="ECO:0000313" key="2">
    <source>
        <dbReference type="WBParaSite" id="maker-PairedContig_4079-snap-gene-0.16-mRNA-1"/>
    </source>
</evidence>
<protein>
    <submittedName>
        <fullName evidence="2">Uncharacterized protein</fullName>
    </submittedName>
</protein>
<feature type="compositionally biased region" description="Acidic residues" evidence="1">
    <location>
        <begin position="200"/>
        <end position="221"/>
    </location>
</feature>
<feature type="compositionally biased region" description="Basic and acidic residues" evidence="1">
    <location>
        <begin position="1"/>
        <end position="22"/>
    </location>
</feature>
<feature type="region of interest" description="Disordered" evidence="1">
    <location>
        <begin position="1"/>
        <end position="26"/>
    </location>
</feature>
<organism evidence="2">
    <name type="scientific">Wuchereria bancrofti</name>
    <dbReference type="NCBI Taxonomy" id="6293"/>
    <lineage>
        <taxon>Eukaryota</taxon>
        <taxon>Metazoa</taxon>
        <taxon>Ecdysozoa</taxon>
        <taxon>Nematoda</taxon>
        <taxon>Chromadorea</taxon>
        <taxon>Rhabditida</taxon>
        <taxon>Spirurina</taxon>
        <taxon>Spiruromorpha</taxon>
        <taxon>Filarioidea</taxon>
        <taxon>Onchocercidae</taxon>
        <taxon>Wuchereria</taxon>
    </lineage>
</organism>
<feature type="region of interest" description="Disordered" evidence="1">
    <location>
        <begin position="172"/>
        <end position="238"/>
    </location>
</feature>
<accession>A0A1I8EQI6</accession>